<dbReference type="Gene3D" id="2.40.380.10">
    <property type="entry name" value="FomD-like"/>
    <property type="match status" value="1"/>
</dbReference>
<feature type="region of interest" description="Disordered" evidence="1">
    <location>
        <begin position="1"/>
        <end position="29"/>
    </location>
</feature>
<dbReference type="Pfam" id="PF04167">
    <property type="entry name" value="DUF402"/>
    <property type="match status" value="1"/>
</dbReference>
<sequence>MATLAHPVKVERHDVPGRQHHTNTGVRPVHTYHRTPHGLYVARTFAGHPRIRHWQAHLLPELNLVACRYDFHGRREHDYYLDVATITDAGDVWEVRDLYLDLIVHDGLMAEIVDTDELVASRAEGLIGEGEALRAVQVAHDTLSGLARARYSLNDWLATRGVRLHWHEWSLLSR</sequence>
<feature type="domain" description="DUF402" evidence="2">
    <location>
        <begin position="24"/>
        <end position="150"/>
    </location>
</feature>
<proteinExistence type="predicted"/>
<organism evidence="3 5">
    <name type="scientific">Deinococcus soli</name>
    <name type="common">ex Cha et al. 2016</name>
    <dbReference type="NCBI Taxonomy" id="1309411"/>
    <lineage>
        <taxon>Bacteria</taxon>
        <taxon>Thermotogati</taxon>
        <taxon>Deinococcota</taxon>
        <taxon>Deinococci</taxon>
        <taxon>Deinococcales</taxon>
        <taxon>Deinococcaceae</taxon>
        <taxon>Deinococcus</taxon>
    </lineage>
</organism>
<gene>
    <name evidence="4" type="ORF">J2Y00_003962</name>
    <name evidence="3" type="ORF">SY84_12985</name>
</gene>
<dbReference type="EMBL" id="JAVDQK010000012">
    <property type="protein sequence ID" value="MDR6220345.1"/>
    <property type="molecule type" value="Genomic_DNA"/>
</dbReference>
<evidence type="ECO:0000313" key="3">
    <source>
        <dbReference type="EMBL" id="AKH17790.1"/>
    </source>
</evidence>
<dbReference type="Proteomes" id="UP001185331">
    <property type="component" value="Unassembled WGS sequence"/>
</dbReference>
<keyword evidence="5" id="KW-1185">Reference proteome</keyword>
<dbReference type="Proteomes" id="UP000034024">
    <property type="component" value="Chromosome"/>
</dbReference>
<reference evidence="4" key="2">
    <citation type="submission" date="2023-07" db="EMBL/GenBank/DDBJ databases">
        <title>Sorghum-associated microbial communities from plants grown in Nebraska, USA.</title>
        <authorList>
            <person name="Schachtman D."/>
        </authorList>
    </citation>
    <scope>NUCLEOTIDE SEQUENCE</scope>
    <source>
        <strain evidence="4">BE330</strain>
    </source>
</reference>
<feature type="compositionally biased region" description="Basic and acidic residues" evidence="1">
    <location>
        <begin position="8"/>
        <end position="17"/>
    </location>
</feature>
<dbReference type="EMBL" id="CP011389">
    <property type="protein sequence ID" value="AKH17790.1"/>
    <property type="molecule type" value="Genomic_DNA"/>
</dbReference>
<evidence type="ECO:0000259" key="2">
    <source>
        <dbReference type="Pfam" id="PF04167"/>
    </source>
</evidence>
<name>A0A0F7JT10_9DEIO</name>
<protein>
    <submittedName>
        <fullName evidence="3 4">RNA-binding protein</fullName>
    </submittedName>
</protein>
<dbReference type="SUPFAM" id="SSF159234">
    <property type="entry name" value="FomD-like"/>
    <property type="match status" value="1"/>
</dbReference>
<dbReference type="OrthoDB" id="3821551at2"/>
<dbReference type="KEGG" id="dch:SY84_12985"/>
<evidence type="ECO:0000313" key="5">
    <source>
        <dbReference type="Proteomes" id="UP000034024"/>
    </source>
</evidence>
<reference evidence="3 5" key="1">
    <citation type="submission" date="2015-01" db="EMBL/GenBank/DDBJ databases">
        <title>Deinococcus soli/N5/whole genome sequencing.</title>
        <authorList>
            <person name="Kim M.K."/>
            <person name="Srinivasan S."/>
            <person name="Lee J.-J."/>
        </authorList>
    </citation>
    <scope>NUCLEOTIDE SEQUENCE [LARGE SCALE GENOMIC DNA]</scope>
    <source>
        <strain evidence="3 5">N5</strain>
    </source>
</reference>
<accession>A0A0F7JT10</accession>
<evidence type="ECO:0000256" key="1">
    <source>
        <dbReference type="SAM" id="MobiDB-lite"/>
    </source>
</evidence>
<dbReference type="InterPro" id="IPR035930">
    <property type="entry name" value="FomD-like_sf"/>
</dbReference>
<dbReference type="InterPro" id="IPR007295">
    <property type="entry name" value="DUF402"/>
</dbReference>
<evidence type="ECO:0000313" key="4">
    <source>
        <dbReference type="EMBL" id="MDR6220345.1"/>
    </source>
</evidence>
<dbReference type="PATRIC" id="fig|1309411.5.peg.2635"/>
<dbReference type="RefSeq" id="WP_046844357.1">
    <property type="nucleotide sequence ID" value="NZ_CP011389.1"/>
</dbReference>
<dbReference type="AlphaFoldDB" id="A0A0F7JT10"/>